<evidence type="ECO:0000256" key="6">
    <source>
        <dbReference type="ARBA" id="ARBA00022824"/>
    </source>
</evidence>
<feature type="transmembrane region" description="Helical" evidence="11">
    <location>
        <begin position="96"/>
        <end position="114"/>
    </location>
</feature>
<comment type="subcellular location">
    <subcellularLocation>
        <location evidence="1 11">Endoplasmic reticulum membrane</location>
        <topology evidence="1 11">Multi-pass membrane protein</topology>
    </subcellularLocation>
</comment>
<evidence type="ECO:0000256" key="1">
    <source>
        <dbReference type="ARBA" id="ARBA00004477"/>
    </source>
</evidence>
<accession>A0AAV9BIQ3</accession>
<evidence type="ECO:0000256" key="2">
    <source>
        <dbReference type="ARBA" id="ARBA00007956"/>
    </source>
</evidence>
<evidence type="ECO:0000256" key="3">
    <source>
        <dbReference type="ARBA" id="ARBA00022448"/>
    </source>
</evidence>
<comment type="function">
    <text evidence="11">May play a role in anterograde transport of membrane proteins from the endoplasmic reticulum to the Golgi.</text>
</comment>
<evidence type="ECO:0000313" key="14">
    <source>
        <dbReference type="Proteomes" id="UP001179952"/>
    </source>
</evidence>
<evidence type="ECO:0000256" key="4">
    <source>
        <dbReference type="ARBA" id="ARBA00022692"/>
    </source>
</evidence>
<dbReference type="EMBL" id="JAUJYN010000003">
    <property type="protein sequence ID" value="KAK1276144.1"/>
    <property type="molecule type" value="Genomic_DNA"/>
</dbReference>
<dbReference type="InterPro" id="IPR008417">
    <property type="entry name" value="BAP29/BAP31"/>
</dbReference>
<keyword evidence="3 11" id="KW-0813">Transport</keyword>
<evidence type="ECO:0000256" key="7">
    <source>
        <dbReference type="ARBA" id="ARBA00022927"/>
    </source>
</evidence>
<evidence type="ECO:0000256" key="11">
    <source>
        <dbReference type="RuleBase" id="RU367026"/>
    </source>
</evidence>
<keyword evidence="4 11" id="KW-0812">Transmembrane</keyword>
<sequence length="224" mass="25022">MIQLLFTLLGAEALVVFALLVKSPLRKLTIMGLDRAKRGRGPVIVQTVAVTVLVVLSSSVYSMVKIMNRSGDPEAGGIATPTDQVLMSRHLLEATLMGYFLFIALLIDRLHHYIKEIRRLRKGMEAAMKQNSVLEEAKNGSLEELKARESKLANLSAKIKQLESDFEARSREVKAAEANAIAMKKQSEGFLLEYDRLLDENQSLRNQLQIIDISLSHSDSKKNM</sequence>
<name>A0AAV9BIQ3_ACOGR</name>
<dbReference type="PANTHER" id="PTHR12701">
    <property type="entry name" value="BCR-ASSOCIATED PROTEIN, BAP"/>
    <property type="match status" value="1"/>
</dbReference>
<proteinExistence type="inferred from homology"/>
<dbReference type="GO" id="GO:0006888">
    <property type="term" value="P:endoplasmic reticulum to Golgi vesicle-mediated transport"/>
    <property type="evidence" value="ECO:0007669"/>
    <property type="project" value="UniProtKB-UniRule"/>
</dbReference>
<reference evidence="13" key="1">
    <citation type="journal article" date="2023" name="Nat. Commun.">
        <title>Diploid and tetraploid genomes of Acorus and the evolution of monocots.</title>
        <authorList>
            <person name="Ma L."/>
            <person name="Liu K.W."/>
            <person name="Li Z."/>
            <person name="Hsiao Y.Y."/>
            <person name="Qi Y."/>
            <person name="Fu T."/>
            <person name="Tang G.D."/>
            <person name="Zhang D."/>
            <person name="Sun W.H."/>
            <person name="Liu D.K."/>
            <person name="Li Y."/>
            <person name="Chen G.Z."/>
            <person name="Liu X.D."/>
            <person name="Liao X.Y."/>
            <person name="Jiang Y.T."/>
            <person name="Yu X."/>
            <person name="Hao Y."/>
            <person name="Huang J."/>
            <person name="Zhao X.W."/>
            <person name="Ke S."/>
            <person name="Chen Y.Y."/>
            <person name="Wu W.L."/>
            <person name="Hsu J.L."/>
            <person name="Lin Y.F."/>
            <person name="Huang M.D."/>
            <person name="Li C.Y."/>
            <person name="Huang L."/>
            <person name="Wang Z.W."/>
            <person name="Zhao X."/>
            <person name="Zhong W.Y."/>
            <person name="Peng D.H."/>
            <person name="Ahmad S."/>
            <person name="Lan S."/>
            <person name="Zhang J.S."/>
            <person name="Tsai W.C."/>
            <person name="Van de Peer Y."/>
            <person name="Liu Z.J."/>
        </authorList>
    </citation>
    <scope>NUCLEOTIDE SEQUENCE</scope>
    <source>
        <strain evidence="13">SCP</strain>
    </source>
</reference>
<keyword evidence="11" id="KW-0931">ER-Golgi transport</keyword>
<keyword evidence="5" id="KW-0053">Apoptosis</keyword>
<evidence type="ECO:0000256" key="8">
    <source>
        <dbReference type="ARBA" id="ARBA00022989"/>
    </source>
</evidence>
<dbReference type="AlphaFoldDB" id="A0AAV9BIQ3"/>
<dbReference type="GO" id="GO:0006886">
    <property type="term" value="P:intracellular protein transport"/>
    <property type="evidence" value="ECO:0007669"/>
    <property type="project" value="UniProtKB-UniRule"/>
</dbReference>
<keyword evidence="9 12" id="KW-0175">Coiled coil</keyword>
<gene>
    <name evidence="13" type="ORF">QJS04_geneDACA000765</name>
</gene>
<dbReference type="Gene3D" id="1.20.5.110">
    <property type="match status" value="1"/>
</dbReference>
<keyword evidence="7 11" id="KW-0653">Protein transport</keyword>
<evidence type="ECO:0000256" key="12">
    <source>
        <dbReference type="SAM" id="Coils"/>
    </source>
</evidence>
<reference evidence="13" key="2">
    <citation type="submission" date="2023-06" db="EMBL/GenBank/DDBJ databases">
        <authorList>
            <person name="Ma L."/>
            <person name="Liu K.-W."/>
            <person name="Li Z."/>
            <person name="Hsiao Y.-Y."/>
            <person name="Qi Y."/>
            <person name="Fu T."/>
            <person name="Tang G."/>
            <person name="Zhang D."/>
            <person name="Sun W.-H."/>
            <person name="Liu D.-K."/>
            <person name="Li Y."/>
            <person name="Chen G.-Z."/>
            <person name="Liu X.-D."/>
            <person name="Liao X.-Y."/>
            <person name="Jiang Y.-T."/>
            <person name="Yu X."/>
            <person name="Hao Y."/>
            <person name="Huang J."/>
            <person name="Zhao X.-W."/>
            <person name="Ke S."/>
            <person name="Chen Y.-Y."/>
            <person name="Wu W.-L."/>
            <person name="Hsu J.-L."/>
            <person name="Lin Y.-F."/>
            <person name="Huang M.-D."/>
            <person name="Li C.-Y."/>
            <person name="Huang L."/>
            <person name="Wang Z.-W."/>
            <person name="Zhao X."/>
            <person name="Zhong W.-Y."/>
            <person name="Peng D.-H."/>
            <person name="Ahmad S."/>
            <person name="Lan S."/>
            <person name="Zhang J.-S."/>
            <person name="Tsai W.-C."/>
            <person name="Van De Peer Y."/>
            <person name="Liu Z.-J."/>
        </authorList>
    </citation>
    <scope>NUCLEOTIDE SEQUENCE</scope>
    <source>
        <strain evidence="13">SCP</strain>
        <tissue evidence="13">Leaves</tissue>
    </source>
</reference>
<feature type="transmembrane region" description="Helical" evidence="11">
    <location>
        <begin position="43"/>
        <end position="64"/>
    </location>
</feature>
<keyword evidence="6 11" id="KW-0256">Endoplasmic reticulum</keyword>
<evidence type="ECO:0000256" key="9">
    <source>
        <dbReference type="ARBA" id="ARBA00023054"/>
    </source>
</evidence>
<evidence type="ECO:0000313" key="13">
    <source>
        <dbReference type="EMBL" id="KAK1276144.1"/>
    </source>
</evidence>
<protein>
    <recommendedName>
        <fullName evidence="11">Endoplasmic reticulum transmembrane protein</fullName>
    </recommendedName>
</protein>
<dbReference type="FunFam" id="1.20.5.110:FF:000011">
    <property type="entry name" value="B-cell receptor-associated protein 29"/>
    <property type="match status" value="1"/>
</dbReference>
<feature type="transmembrane region" description="Helical" evidence="11">
    <location>
        <begin position="6"/>
        <end position="22"/>
    </location>
</feature>
<keyword evidence="8 11" id="KW-1133">Transmembrane helix</keyword>
<dbReference type="Proteomes" id="UP001179952">
    <property type="component" value="Unassembled WGS sequence"/>
</dbReference>
<organism evidence="13 14">
    <name type="scientific">Acorus gramineus</name>
    <name type="common">Dwarf sweet flag</name>
    <dbReference type="NCBI Taxonomy" id="55184"/>
    <lineage>
        <taxon>Eukaryota</taxon>
        <taxon>Viridiplantae</taxon>
        <taxon>Streptophyta</taxon>
        <taxon>Embryophyta</taxon>
        <taxon>Tracheophyta</taxon>
        <taxon>Spermatophyta</taxon>
        <taxon>Magnoliopsida</taxon>
        <taxon>Liliopsida</taxon>
        <taxon>Acoraceae</taxon>
        <taxon>Acorus</taxon>
    </lineage>
</organism>
<comment type="similarity">
    <text evidence="2 11">Belongs to the BCAP29/BCAP31 family.</text>
</comment>
<dbReference type="GO" id="GO:0005789">
    <property type="term" value="C:endoplasmic reticulum membrane"/>
    <property type="evidence" value="ECO:0007669"/>
    <property type="project" value="UniProtKB-SubCell"/>
</dbReference>
<keyword evidence="10 11" id="KW-0472">Membrane</keyword>
<feature type="coiled-coil region" evidence="12">
    <location>
        <begin position="117"/>
        <end position="179"/>
    </location>
</feature>
<dbReference type="PANTHER" id="PTHR12701:SF18">
    <property type="entry name" value="ENDOPLASMIC RETICULUM TRANSMEMBRANE PROTEIN"/>
    <property type="match status" value="1"/>
</dbReference>
<keyword evidence="14" id="KW-1185">Reference proteome</keyword>
<evidence type="ECO:0000256" key="10">
    <source>
        <dbReference type="ARBA" id="ARBA00023136"/>
    </source>
</evidence>
<evidence type="ECO:0000256" key="5">
    <source>
        <dbReference type="ARBA" id="ARBA00022703"/>
    </source>
</evidence>
<dbReference type="GO" id="GO:0070973">
    <property type="term" value="P:protein localization to endoplasmic reticulum exit site"/>
    <property type="evidence" value="ECO:0007669"/>
    <property type="project" value="UniProtKB-UniRule"/>
</dbReference>
<comment type="caution">
    <text evidence="13">The sequence shown here is derived from an EMBL/GenBank/DDBJ whole genome shotgun (WGS) entry which is preliminary data.</text>
</comment>